<dbReference type="InterPro" id="IPR032675">
    <property type="entry name" value="LRR_dom_sf"/>
</dbReference>
<protein>
    <recommendedName>
        <fullName evidence="3">F-box domain-containing protein</fullName>
    </recommendedName>
</protein>
<keyword evidence="2" id="KW-1185">Reference proteome</keyword>
<dbReference type="EnsemblMetazoa" id="PPAI008448-RA">
    <property type="protein sequence ID" value="PPAI008448-PA"/>
    <property type="gene ID" value="PPAI008448"/>
</dbReference>
<evidence type="ECO:0008006" key="3">
    <source>
        <dbReference type="Google" id="ProtNLM"/>
    </source>
</evidence>
<dbReference type="Gene3D" id="3.80.10.10">
    <property type="entry name" value="Ribonuclease Inhibitor"/>
    <property type="match status" value="1"/>
</dbReference>
<accession>A0A1B0DJM4</accession>
<dbReference type="VEuPathDB" id="VectorBase:PPAPM1_000151"/>
<dbReference type="AlphaFoldDB" id="A0A1B0DJM4"/>
<evidence type="ECO:0000313" key="2">
    <source>
        <dbReference type="Proteomes" id="UP000092462"/>
    </source>
</evidence>
<organism evidence="1 2">
    <name type="scientific">Phlebotomus papatasi</name>
    <name type="common">Sandfly</name>
    <dbReference type="NCBI Taxonomy" id="29031"/>
    <lineage>
        <taxon>Eukaryota</taxon>
        <taxon>Metazoa</taxon>
        <taxon>Ecdysozoa</taxon>
        <taxon>Arthropoda</taxon>
        <taxon>Hexapoda</taxon>
        <taxon>Insecta</taxon>
        <taxon>Pterygota</taxon>
        <taxon>Neoptera</taxon>
        <taxon>Endopterygota</taxon>
        <taxon>Diptera</taxon>
        <taxon>Nematocera</taxon>
        <taxon>Psychodoidea</taxon>
        <taxon>Psychodidae</taxon>
        <taxon>Phlebotomus</taxon>
        <taxon>Phlebotomus</taxon>
    </lineage>
</organism>
<evidence type="ECO:0000313" key="1">
    <source>
        <dbReference type="EnsemblMetazoa" id="PPAI008448-PA"/>
    </source>
</evidence>
<dbReference type="EMBL" id="AJVK01015834">
    <property type="status" value="NOT_ANNOTATED_CDS"/>
    <property type="molecule type" value="Genomic_DNA"/>
</dbReference>
<reference evidence="1" key="1">
    <citation type="submission" date="2022-08" db="UniProtKB">
        <authorList>
            <consortium name="EnsemblMetazoa"/>
        </authorList>
    </citation>
    <scope>IDENTIFICATION</scope>
    <source>
        <strain evidence="1">Israel</strain>
    </source>
</reference>
<name>A0A1B0DJM4_PHLPP</name>
<dbReference type="VEuPathDB" id="VectorBase:PPAI008448"/>
<dbReference type="SUPFAM" id="SSF52047">
    <property type="entry name" value="RNI-like"/>
    <property type="match status" value="1"/>
</dbReference>
<proteinExistence type="predicted"/>
<sequence length="87" mass="10035">MIFIADIKTNVRSVLFSIAKSCKNLTFLNITDCFDVDDEAVLSIVNGCPKIDCIIFNKYDEPNWKQSFSLISQNTWDLLERKNIDIK</sequence>
<dbReference type="Proteomes" id="UP000092462">
    <property type="component" value="Unassembled WGS sequence"/>
</dbReference>